<dbReference type="InterPro" id="IPR003497">
    <property type="entry name" value="BRO_N_domain"/>
</dbReference>
<organism evidence="2 3">
    <name type="scientific">Desulfocucumis palustris</name>
    <dbReference type="NCBI Taxonomy" id="1898651"/>
    <lineage>
        <taxon>Bacteria</taxon>
        <taxon>Bacillati</taxon>
        <taxon>Bacillota</taxon>
        <taxon>Clostridia</taxon>
        <taxon>Eubacteriales</taxon>
        <taxon>Desulfocucumaceae</taxon>
        <taxon>Desulfocucumis</taxon>
    </lineage>
</organism>
<keyword evidence="3" id="KW-1185">Reference proteome</keyword>
<dbReference type="Proteomes" id="UP000239549">
    <property type="component" value="Unassembled WGS sequence"/>
</dbReference>
<evidence type="ECO:0000313" key="3">
    <source>
        <dbReference type="Proteomes" id="UP000239549"/>
    </source>
</evidence>
<sequence>MSNIQKYSDKTFEEIRHINEYGAECWLARELAPVLEYARWENFYKVLEKAKEACENSNINVEDHFRDVTKMINLAKGAQREIEDTRDFTAGWALKRYIKENV</sequence>
<protein>
    <submittedName>
        <fullName evidence="2">DNA-damage-inducible protein D</fullName>
    </submittedName>
</protein>
<dbReference type="EMBL" id="BFAV01000092">
    <property type="protein sequence ID" value="GBF33328.1"/>
    <property type="molecule type" value="Genomic_DNA"/>
</dbReference>
<reference evidence="3" key="1">
    <citation type="submission" date="2018-02" db="EMBL/GenBank/DDBJ databases">
        <title>Genome sequence of Desulfocucumis palustris strain NAW-5.</title>
        <authorList>
            <person name="Watanabe M."/>
            <person name="Kojima H."/>
            <person name="Fukui M."/>
        </authorList>
    </citation>
    <scope>NUCLEOTIDE SEQUENCE [LARGE SCALE GENOMIC DNA]</scope>
    <source>
        <strain evidence="3">NAW-5</strain>
    </source>
</reference>
<dbReference type="Pfam" id="PF02498">
    <property type="entry name" value="Bro-N"/>
    <property type="match status" value="1"/>
</dbReference>
<proteinExistence type="predicted"/>
<feature type="domain" description="Bro-N" evidence="1">
    <location>
        <begin position="14"/>
        <end position="73"/>
    </location>
</feature>
<evidence type="ECO:0000259" key="1">
    <source>
        <dbReference type="Pfam" id="PF02498"/>
    </source>
</evidence>
<name>A0A2L2XAX4_9FIRM</name>
<accession>A0A2L2XAX4</accession>
<comment type="caution">
    <text evidence="2">The sequence shown here is derived from an EMBL/GenBank/DDBJ whole genome shotgun (WGS) entry which is preliminary data.</text>
</comment>
<evidence type="ECO:0000313" key="2">
    <source>
        <dbReference type="EMBL" id="GBF33328.1"/>
    </source>
</evidence>
<dbReference type="AlphaFoldDB" id="A0A2L2XAX4"/>
<gene>
    <name evidence="2" type="ORF">DCCM_2427</name>
</gene>